<dbReference type="GO" id="GO:0044718">
    <property type="term" value="P:siderophore transmembrane transport"/>
    <property type="evidence" value="ECO:0007669"/>
    <property type="project" value="TreeGrafter"/>
</dbReference>
<dbReference type="OrthoDB" id="9812892at2"/>
<evidence type="ECO:0000256" key="5">
    <source>
        <dbReference type="ARBA" id="ARBA00022729"/>
    </source>
</evidence>
<evidence type="ECO:0000256" key="2">
    <source>
        <dbReference type="ARBA" id="ARBA00022448"/>
    </source>
</evidence>
<sequence>MKKLIILMWLIVLQLHVIASNTGKISGRVFDAKSGTSIVGANIVIKSLNIGTTSNKDGYFLLSDIPSGNYEVMVSCLSYVTFTKKLSIKPNQTINLNVKLKESSESLGEVTVLGKSHARQLQERAMPVSVITMNEIQGTVSDINDVLSKTSGIKIRATGGVGSASKISVRGLEGKRIGIFLDDSPIGDQSDFVGINDIPIDLIERIEIYKGIVPAKLGASSIGGAVNIILKEYPPKYMDASYCIQSFNTHKITGVYKRNNLDKGFEYGIGGFYTYSDNDYTMTTPKEYGSRIVKRDHDKFKKFVVGGGVTFSKWWFDEVEIEPALIITDKEIQGIENNIQEAKTFADAYVLNCKNKKKDFLISGLDLIFNNTYSYTIFRHKDAALNRYNWDGSTAVPVSNYGGEIGSHANDSRMQKHTFLQRTNLNYILNNTCSINLNSQYYYVKGIPVDKLKDKVVGHKTNFNSKMNSWISGLTFEYNSINKKFTNAMAVRYYSYNMNSILGDHFNSQTRKNIDIHKTDWGFSNGIRYRFTPHFLGKLSASYDVRLPAENELLGDGFIITPAVNLVPERNTSLNLGFMYDMSKSNQHKFQVELNGFYMHLENMIRYTAGPLQGLYTNFGEMKTLGIEGEIKWDATNYFYLWGNATYQDITDSRKYDPGSAAPNPTKGKRMPNIPWLFANAGFEFHKENFFGGTEQNTRLFGDCSFVEEYFYDFEVSDYQERKIPRAITFNMGLEHSLKSNSIFLSLQINNITDEEVISEFNRPLPGRNFGAKIRYVWK</sequence>
<dbReference type="PANTHER" id="PTHR30069:SF29">
    <property type="entry name" value="HEMOGLOBIN AND HEMOGLOBIN-HAPTOGLOBIN-BINDING PROTEIN 1-RELATED"/>
    <property type="match status" value="1"/>
</dbReference>
<dbReference type="Pfam" id="PF13715">
    <property type="entry name" value="CarbopepD_reg_2"/>
    <property type="match status" value="1"/>
</dbReference>
<dbReference type="InterPro" id="IPR012910">
    <property type="entry name" value="Plug_dom"/>
</dbReference>
<keyword evidence="10" id="KW-0675">Receptor</keyword>
<dbReference type="InterPro" id="IPR008969">
    <property type="entry name" value="CarboxyPept-like_regulatory"/>
</dbReference>
<keyword evidence="3 8" id="KW-1134">Transmembrane beta strand</keyword>
<evidence type="ECO:0000256" key="3">
    <source>
        <dbReference type="ARBA" id="ARBA00022452"/>
    </source>
</evidence>
<keyword evidence="6 8" id="KW-0472">Membrane</keyword>
<evidence type="ECO:0000256" key="6">
    <source>
        <dbReference type="ARBA" id="ARBA00023136"/>
    </source>
</evidence>
<dbReference type="InterPro" id="IPR037066">
    <property type="entry name" value="Plug_dom_sf"/>
</dbReference>
<dbReference type="Pfam" id="PF07715">
    <property type="entry name" value="Plug"/>
    <property type="match status" value="1"/>
</dbReference>
<organism evidence="10 11">
    <name type="scientific">Marinifilum breve</name>
    <dbReference type="NCBI Taxonomy" id="2184082"/>
    <lineage>
        <taxon>Bacteria</taxon>
        <taxon>Pseudomonadati</taxon>
        <taxon>Bacteroidota</taxon>
        <taxon>Bacteroidia</taxon>
        <taxon>Marinilabiliales</taxon>
        <taxon>Marinifilaceae</taxon>
    </lineage>
</organism>
<evidence type="ECO:0000313" key="11">
    <source>
        <dbReference type="Proteomes" id="UP000248079"/>
    </source>
</evidence>
<proteinExistence type="inferred from homology"/>
<dbReference type="GO" id="GO:0009279">
    <property type="term" value="C:cell outer membrane"/>
    <property type="evidence" value="ECO:0007669"/>
    <property type="project" value="UniProtKB-SubCell"/>
</dbReference>
<comment type="subcellular location">
    <subcellularLocation>
        <location evidence="1 8">Cell outer membrane</location>
        <topology evidence="1 8">Multi-pass membrane protein</topology>
    </subcellularLocation>
</comment>
<dbReference type="InterPro" id="IPR036942">
    <property type="entry name" value="Beta-barrel_TonB_sf"/>
</dbReference>
<dbReference type="Gene3D" id="2.60.40.1120">
    <property type="entry name" value="Carboxypeptidase-like, regulatory domain"/>
    <property type="match status" value="1"/>
</dbReference>
<dbReference type="SUPFAM" id="SSF56935">
    <property type="entry name" value="Porins"/>
    <property type="match status" value="1"/>
</dbReference>
<dbReference type="InterPro" id="IPR039426">
    <property type="entry name" value="TonB-dep_rcpt-like"/>
</dbReference>
<reference evidence="10 11" key="1">
    <citation type="submission" date="2018-05" db="EMBL/GenBank/DDBJ databases">
        <title>Marinifilum breve JC075T sp. nov., a marine bacterium isolated from Yongle Blue Hole in the South China Sea.</title>
        <authorList>
            <person name="Fu T."/>
        </authorList>
    </citation>
    <scope>NUCLEOTIDE SEQUENCE [LARGE SCALE GENOMIC DNA]</scope>
    <source>
        <strain evidence="10 11">JC075</strain>
    </source>
</reference>
<evidence type="ECO:0000256" key="7">
    <source>
        <dbReference type="ARBA" id="ARBA00023237"/>
    </source>
</evidence>
<dbReference type="RefSeq" id="WP_110359691.1">
    <property type="nucleotide sequence ID" value="NZ_QFLI01000002.1"/>
</dbReference>
<feature type="domain" description="TonB-dependent receptor plug" evidence="9">
    <location>
        <begin position="122"/>
        <end position="225"/>
    </location>
</feature>
<keyword evidence="7 8" id="KW-0998">Cell outer membrane</keyword>
<dbReference type="PROSITE" id="PS52016">
    <property type="entry name" value="TONB_DEPENDENT_REC_3"/>
    <property type="match status" value="1"/>
</dbReference>
<dbReference type="Gene3D" id="2.170.130.10">
    <property type="entry name" value="TonB-dependent receptor, plug domain"/>
    <property type="match status" value="1"/>
</dbReference>
<gene>
    <name evidence="10" type="ORF">DF185_05275</name>
</gene>
<keyword evidence="2 8" id="KW-0813">Transport</keyword>
<dbReference type="GO" id="GO:0015344">
    <property type="term" value="F:siderophore uptake transmembrane transporter activity"/>
    <property type="evidence" value="ECO:0007669"/>
    <property type="project" value="TreeGrafter"/>
</dbReference>
<keyword evidence="11" id="KW-1185">Reference proteome</keyword>
<dbReference type="PANTHER" id="PTHR30069">
    <property type="entry name" value="TONB-DEPENDENT OUTER MEMBRANE RECEPTOR"/>
    <property type="match status" value="1"/>
</dbReference>
<keyword evidence="4 8" id="KW-0812">Transmembrane</keyword>
<dbReference type="EMBL" id="QFLI01000002">
    <property type="protein sequence ID" value="PXY02057.1"/>
    <property type="molecule type" value="Genomic_DNA"/>
</dbReference>
<dbReference type="Gene3D" id="2.40.170.20">
    <property type="entry name" value="TonB-dependent receptor, beta-barrel domain"/>
    <property type="match status" value="1"/>
</dbReference>
<dbReference type="SUPFAM" id="SSF49464">
    <property type="entry name" value="Carboxypeptidase regulatory domain-like"/>
    <property type="match status" value="1"/>
</dbReference>
<evidence type="ECO:0000256" key="8">
    <source>
        <dbReference type="PROSITE-ProRule" id="PRU01360"/>
    </source>
</evidence>
<evidence type="ECO:0000313" key="10">
    <source>
        <dbReference type="EMBL" id="PXY02057.1"/>
    </source>
</evidence>
<accession>A0A2V4A2G0</accession>
<dbReference type="AlphaFoldDB" id="A0A2V4A2G0"/>
<comment type="caution">
    <text evidence="10">The sequence shown here is derived from an EMBL/GenBank/DDBJ whole genome shotgun (WGS) entry which is preliminary data.</text>
</comment>
<keyword evidence="5" id="KW-0732">Signal</keyword>
<protein>
    <submittedName>
        <fullName evidence="10">TonB-dependent receptor</fullName>
    </submittedName>
</protein>
<name>A0A2V4A2G0_9BACT</name>
<dbReference type="Proteomes" id="UP000248079">
    <property type="component" value="Unassembled WGS sequence"/>
</dbReference>
<evidence type="ECO:0000256" key="4">
    <source>
        <dbReference type="ARBA" id="ARBA00022692"/>
    </source>
</evidence>
<evidence type="ECO:0000256" key="1">
    <source>
        <dbReference type="ARBA" id="ARBA00004571"/>
    </source>
</evidence>
<evidence type="ECO:0000259" key="9">
    <source>
        <dbReference type="Pfam" id="PF07715"/>
    </source>
</evidence>
<comment type="similarity">
    <text evidence="8">Belongs to the TonB-dependent receptor family.</text>
</comment>